<dbReference type="Pfam" id="PF00027">
    <property type="entry name" value="cNMP_binding"/>
    <property type="match status" value="1"/>
</dbReference>
<dbReference type="SUPFAM" id="SSF46785">
    <property type="entry name" value="Winged helix' DNA-binding domain"/>
    <property type="match status" value="1"/>
</dbReference>
<gene>
    <name evidence="5" type="ORF">DB32_007667</name>
</gene>
<name>A0A0F6W8Z8_9BACT</name>
<dbReference type="SUPFAM" id="SSF51206">
    <property type="entry name" value="cAMP-binding domain-like"/>
    <property type="match status" value="1"/>
</dbReference>
<dbReference type="EMBL" id="CP011125">
    <property type="protein sequence ID" value="AKF10518.1"/>
    <property type="molecule type" value="Genomic_DNA"/>
</dbReference>
<sequence>MGEGDALFARFGRTFEPGEVLFREDEPGNTMFVIQQGQVRITKATRDGTKTLAILGPGEFFGEMAILNSKPRNATAEALSPLRCLVIDARTFGQMVVSNAEIAVRMITKLARRLDSANALIEVLMHRDPKARVILGLSRQAEMIGEERDDGSVWVPITRTDLAAEIGLSEEETEDVLVRLRRLRIVEGGDDGFVVGDVQRLQEFLEFLEMRERFGDGN</sequence>
<dbReference type="InterPro" id="IPR014710">
    <property type="entry name" value="RmlC-like_jellyroll"/>
</dbReference>
<dbReference type="Proteomes" id="UP000034883">
    <property type="component" value="Chromosome"/>
</dbReference>
<dbReference type="SMART" id="SM00100">
    <property type="entry name" value="cNMP"/>
    <property type="match status" value="1"/>
</dbReference>
<dbReference type="PROSITE" id="PS50042">
    <property type="entry name" value="CNMP_BINDING_3"/>
    <property type="match status" value="1"/>
</dbReference>
<organism evidence="5 6">
    <name type="scientific">Sandaracinus amylolyticus</name>
    <dbReference type="NCBI Taxonomy" id="927083"/>
    <lineage>
        <taxon>Bacteria</taxon>
        <taxon>Pseudomonadati</taxon>
        <taxon>Myxococcota</taxon>
        <taxon>Polyangia</taxon>
        <taxon>Polyangiales</taxon>
        <taxon>Sandaracinaceae</taxon>
        <taxon>Sandaracinus</taxon>
    </lineage>
</organism>
<dbReference type="PANTHER" id="PTHR24567">
    <property type="entry name" value="CRP FAMILY TRANSCRIPTIONAL REGULATORY PROTEIN"/>
    <property type="match status" value="1"/>
</dbReference>
<dbReference type="AlphaFoldDB" id="A0A0F6W8Z8"/>
<evidence type="ECO:0000313" key="6">
    <source>
        <dbReference type="Proteomes" id="UP000034883"/>
    </source>
</evidence>
<dbReference type="PRINTS" id="PR00103">
    <property type="entry name" value="CAMPKINASE"/>
</dbReference>
<dbReference type="GO" id="GO:0003700">
    <property type="term" value="F:DNA-binding transcription factor activity"/>
    <property type="evidence" value="ECO:0007669"/>
    <property type="project" value="TreeGrafter"/>
</dbReference>
<dbReference type="GO" id="GO:0005829">
    <property type="term" value="C:cytosol"/>
    <property type="evidence" value="ECO:0007669"/>
    <property type="project" value="TreeGrafter"/>
</dbReference>
<keyword evidence="2" id="KW-0238">DNA-binding</keyword>
<dbReference type="CDD" id="cd00038">
    <property type="entry name" value="CAP_ED"/>
    <property type="match status" value="1"/>
</dbReference>
<dbReference type="GO" id="GO:0003677">
    <property type="term" value="F:DNA binding"/>
    <property type="evidence" value="ECO:0007669"/>
    <property type="project" value="UniProtKB-KW"/>
</dbReference>
<evidence type="ECO:0000256" key="2">
    <source>
        <dbReference type="ARBA" id="ARBA00023125"/>
    </source>
</evidence>
<proteinExistence type="predicted"/>
<evidence type="ECO:0000256" key="3">
    <source>
        <dbReference type="ARBA" id="ARBA00023163"/>
    </source>
</evidence>
<dbReference type="InterPro" id="IPR018490">
    <property type="entry name" value="cNMP-bd_dom_sf"/>
</dbReference>
<keyword evidence="1" id="KW-0805">Transcription regulation</keyword>
<dbReference type="InterPro" id="IPR036390">
    <property type="entry name" value="WH_DNA-bd_sf"/>
</dbReference>
<dbReference type="OrthoDB" id="9784809at2"/>
<keyword evidence="6" id="KW-1185">Reference proteome</keyword>
<protein>
    <submittedName>
        <fullName evidence="5">cAMP-binding protein</fullName>
    </submittedName>
</protein>
<dbReference type="InterPro" id="IPR012318">
    <property type="entry name" value="HTH_CRP"/>
</dbReference>
<evidence type="ECO:0000313" key="5">
    <source>
        <dbReference type="EMBL" id="AKF10518.1"/>
    </source>
</evidence>
<dbReference type="PANTHER" id="PTHR24567:SF74">
    <property type="entry name" value="HTH-TYPE TRANSCRIPTIONAL REGULATOR ARCR"/>
    <property type="match status" value="1"/>
</dbReference>
<dbReference type="InterPro" id="IPR050397">
    <property type="entry name" value="Env_Response_Regulators"/>
</dbReference>
<dbReference type="Pfam" id="PF13545">
    <property type="entry name" value="HTH_Crp_2"/>
    <property type="match status" value="1"/>
</dbReference>
<dbReference type="Gene3D" id="2.60.120.10">
    <property type="entry name" value="Jelly Rolls"/>
    <property type="match status" value="1"/>
</dbReference>
<keyword evidence="3" id="KW-0804">Transcription</keyword>
<accession>A0A0F6W8Z8</accession>
<evidence type="ECO:0000259" key="4">
    <source>
        <dbReference type="PROSITE" id="PS50042"/>
    </source>
</evidence>
<evidence type="ECO:0000256" key="1">
    <source>
        <dbReference type="ARBA" id="ARBA00023015"/>
    </source>
</evidence>
<dbReference type="KEGG" id="samy:DB32_007667"/>
<reference evidence="5 6" key="1">
    <citation type="submission" date="2015-03" db="EMBL/GenBank/DDBJ databases">
        <title>Genome assembly of Sandaracinus amylolyticus DSM 53668.</title>
        <authorList>
            <person name="Sharma G."/>
            <person name="Subramanian S."/>
        </authorList>
    </citation>
    <scope>NUCLEOTIDE SEQUENCE [LARGE SCALE GENOMIC DNA]</scope>
    <source>
        <strain evidence="5 6">DSM 53668</strain>
    </source>
</reference>
<dbReference type="STRING" id="927083.DB32_007667"/>
<dbReference type="InterPro" id="IPR000595">
    <property type="entry name" value="cNMP-bd_dom"/>
</dbReference>
<feature type="domain" description="Cyclic nucleotide-binding" evidence="4">
    <location>
        <begin position="13"/>
        <end position="113"/>
    </location>
</feature>